<dbReference type="EnsemblPlants" id="LPERR09G05760.3">
    <property type="protein sequence ID" value="LPERR09G05760.3"/>
    <property type="gene ID" value="LPERR09G05760"/>
</dbReference>
<reference evidence="1" key="3">
    <citation type="submission" date="2015-04" db="UniProtKB">
        <authorList>
            <consortium name="EnsemblPlants"/>
        </authorList>
    </citation>
    <scope>IDENTIFICATION</scope>
</reference>
<name>A0A0D9XD77_9ORYZ</name>
<dbReference type="AlphaFoldDB" id="A0A0D9XD77"/>
<organism evidence="1 2">
    <name type="scientific">Leersia perrieri</name>
    <dbReference type="NCBI Taxonomy" id="77586"/>
    <lineage>
        <taxon>Eukaryota</taxon>
        <taxon>Viridiplantae</taxon>
        <taxon>Streptophyta</taxon>
        <taxon>Embryophyta</taxon>
        <taxon>Tracheophyta</taxon>
        <taxon>Spermatophyta</taxon>
        <taxon>Magnoliopsida</taxon>
        <taxon>Liliopsida</taxon>
        <taxon>Poales</taxon>
        <taxon>Poaceae</taxon>
        <taxon>BOP clade</taxon>
        <taxon>Oryzoideae</taxon>
        <taxon>Oryzeae</taxon>
        <taxon>Oryzinae</taxon>
        <taxon>Leersia</taxon>
    </lineage>
</organism>
<dbReference type="STRING" id="77586.A0A0D9XD77"/>
<reference evidence="2" key="2">
    <citation type="submission" date="2013-12" db="EMBL/GenBank/DDBJ databases">
        <authorList>
            <person name="Yu Y."/>
            <person name="Lee S."/>
            <person name="de Baynast K."/>
            <person name="Wissotski M."/>
            <person name="Liu L."/>
            <person name="Talag J."/>
            <person name="Goicoechea J."/>
            <person name="Angelova A."/>
            <person name="Jetty R."/>
            <person name="Kudrna D."/>
            <person name="Golser W."/>
            <person name="Rivera L."/>
            <person name="Zhang J."/>
            <person name="Wing R."/>
        </authorList>
    </citation>
    <scope>NUCLEOTIDE SEQUENCE</scope>
</reference>
<dbReference type="SUPFAM" id="SSF117281">
    <property type="entry name" value="Kelch motif"/>
    <property type="match status" value="1"/>
</dbReference>
<dbReference type="HOGENOM" id="CLU_2577335_0_0_1"/>
<reference evidence="1 2" key="1">
    <citation type="submission" date="2012-08" db="EMBL/GenBank/DDBJ databases">
        <title>Oryza genome evolution.</title>
        <authorList>
            <person name="Wing R.A."/>
        </authorList>
    </citation>
    <scope>NUCLEOTIDE SEQUENCE</scope>
</reference>
<dbReference type="Gramene" id="LPERR09G05760.3">
    <property type="protein sequence ID" value="LPERR09G05760.3"/>
    <property type="gene ID" value="LPERR09G05760"/>
</dbReference>
<proteinExistence type="predicted"/>
<accession>A0A0D9XD77</accession>
<dbReference type="Gene3D" id="2.120.10.80">
    <property type="entry name" value="Kelch-type beta propeller"/>
    <property type="match status" value="1"/>
</dbReference>
<keyword evidence="2" id="KW-1185">Reference proteome</keyword>
<evidence type="ECO:0000313" key="2">
    <source>
        <dbReference type="Proteomes" id="UP000032180"/>
    </source>
</evidence>
<protein>
    <submittedName>
        <fullName evidence="1">Uncharacterized protein</fullName>
    </submittedName>
</protein>
<sequence length="85" mass="9223">MDRITSYGSVSPPRCGHSATIVKERLFLFGGSAGAGPVMGNLWALKGVMEEGHQAVRYFGFSSYDALAFRITLMMLSGEQCIITM</sequence>
<dbReference type="InterPro" id="IPR015915">
    <property type="entry name" value="Kelch-typ_b-propeller"/>
</dbReference>
<dbReference type="Proteomes" id="UP000032180">
    <property type="component" value="Chromosome 9"/>
</dbReference>
<evidence type="ECO:0000313" key="1">
    <source>
        <dbReference type="EnsemblPlants" id="LPERR09G05760.3"/>
    </source>
</evidence>